<dbReference type="AlphaFoldDB" id="A0A8J5JSR1"/>
<organism evidence="2 3">
    <name type="scientific">Homarus americanus</name>
    <name type="common">American lobster</name>
    <dbReference type="NCBI Taxonomy" id="6706"/>
    <lineage>
        <taxon>Eukaryota</taxon>
        <taxon>Metazoa</taxon>
        <taxon>Ecdysozoa</taxon>
        <taxon>Arthropoda</taxon>
        <taxon>Crustacea</taxon>
        <taxon>Multicrustacea</taxon>
        <taxon>Malacostraca</taxon>
        <taxon>Eumalacostraca</taxon>
        <taxon>Eucarida</taxon>
        <taxon>Decapoda</taxon>
        <taxon>Pleocyemata</taxon>
        <taxon>Astacidea</taxon>
        <taxon>Nephropoidea</taxon>
        <taxon>Nephropidae</taxon>
        <taxon>Homarus</taxon>
    </lineage>
</organism>
<dbReference type="PANTHER" id="PTHR10219">
    <property type="entry name" value="GLYCOLIPID TRANSFER PROTEIN-RELATED"/>
    <property type="match status" value="1"/>
</dbReference>
<accession>A0A8J5JSR1</accession>
<evidence type="ECO:0000313" key="3">
    <source>
        <dbReference type="Proteomes" id="UP000747542"/>
    </source>
</evidence>
<protein>
    <submittedName>
        <fullName evidence="2">Ceramide-1-phosphate transfer protein-like 1</fullName>
    </submittedName>
</protein>
<dbReference type="Proteomes" id="UP000747542">
    <property type="component" value="Unassembled WGS sequence"/>
</dbReference>
<dbReference type="OrthoDB" id="116883at2759"/>
<evidence type="ECO:0000259" key="1">
    <source>
        <dbReference type="Pfam" id="PF08718"/>
    </source>
</evidence>
<dbReference type="InterPro" id="IPR014830">
    <property type="entry name" value="Glycolipid_transfer_prot_dom"/>
</dbReference>
<gene>
    <name evidence="2" type="primary">Cptp-L1</name>
    <name evidence="2" type="ORF">Hamer_G014009</name>
</gene>
<dbReference type="GO" id="GO:0016020">
    <property type="term" value="C:membrane"/>
    <property type="evidence" value="ECO:0007669"/>
    <property type="project" value="TreeGrafter"/>
</dbReference>
<sequence>MEEQTEGDNNEMVMRVTFITKGFRLKEDGLVDLQDYVNSYIEMNKFFKVLGPFFQFIARDVGVKLAILQKYLDGSNRHHYSTVQSMIKYEKEKNLLTSSDRSSGARTLLRVHRALDFVKDFIVEILNSSDSETFGKKVSSVYTKTLAKFHGPILANTLPKILLLMPSHQVILDRLSRGNTATETQLRAELLELVTAVNVVYNKTQQIYEENEIFDLP</sequence>
<reference evidence="2" key="1">
    <citation type="journal article" date="2021" name="Sci. Adv.">
        <title>The American lobster genome reveals insights on longevity, neural, and immune adaptations.</title>
        <authorList>
            <person name="Polinski J.M."/>
            <person name="Zimin A.V."/>
            <person name="Clark K.F."/>
            <person name="Kohn A.B."/>
            <person name="Sadowski N."/>
            <person name="Timp W."/>
            <person name="Ptitsyn A."/>
            <person name="Khanna P."/>
            <person name="Romanova D.Y."/>
            <person name="Williams P."/>
            <person name="Greenwood S.J."/>
            <person name="Moroz L.L."/>
            <person name="Walt D.R."/>
            <person name="Bodnar A.G."/>
        </authorList>
    </citation>
    <scope>NUCLEOTIDE SEQUENCE</scope>
    <source>
        <strain evidence="2">GMGI-L3</strain>
    </source>
</reference>
<dbReference type="EMBL" id="JAHLQT010029499">
    <property type="protein sequence ID" value="KAG7161373.1"/>
    <property type="molecule type" value="Genomic_DNA"/>
</dbReference>
<evidence type="ECO:0000313" key="2">
    <source>
        <dbReference type="EMBL" id="KAG7161373.1"/>
    </source>
</evidence>
<dbReference type="GO" id="GO:1902388">
    <property type="term" value="F:ceramide 1-phosphate transfer activity"/>
    <property type="evidence" value="ECO:0007669"/>
    <property type="project" value="TreeGrafter"/>
</dbReference>
<dbReference type="Pfam" id="PF08718">
    <property type="entry name" value="GLTP"/>
    <property type="match status" value="1"/>
</dbReference>
<name>A0A8J5JSR1_HOMAM</name>
<dbReference type="GO" id="GO:0005829">
    <property type="term" value="C:cytosol"/>
    <property type="evidence" value="ECO:0007669"/>
    <property type="project" value="TreeGrafter"/>
</dbReference>
<proteinExistence type="predicted"/>
<dbReference type="PANTHER" id="PTHR10219:SF43">
    <property type="entry name" value="GLYCOLIPID TRANSFER PROTEIN DOMAIN-CONTAINING PROTEIN"/>
    <property type="match status" value="1"/>
</dbReference>
<dbReference type="GO" id="GO:1902387">
    <property type="term" value="F:ceramide 1-phosphate binding"/>
    <property type="evidence" value="ECO:0007669"/>
    <property type="project" value="TreeGrafter"/>
</dbReference>
<feature type="domain" description="Glycolipid transfer protein" evidence="1">
    <location>
        <begin position="31"/>
        <end position="176"/>
    </location>
</feature>
<comment type="caution">
    <text evidence="2">The sequence shown here is derived from an EMBL/GenBank/DDBJ whole genome shotgun (WGS) entry which is preliminary data.</text>
</comment>
<keyword evidence="3" id="KW-1185">Reference proteome</keyword>